<feature type="domain" description="Brix" evidence="2">
    <location>
        <begin position="42"/>
        <end position="442"/>
    </location>
</feature>
<organism evidence="5">
    <name type="scientific">Rodentolepis nana</name>
    <name type="common">Dwarf tapeworm</name>
    <name type="synonym">Hymenolepis nana</name>
    <dbReference type="NCBI Taxonomy" id="102285"/>
    <lineage>
        <taxon>Eukaryota</taxon>
        <taxon>Metazoa</taxon>
        <taxon>Spiralia</taxon>
        <taxon>Lophotrochozoa</taxon>
        <taxon>Platyhelminthes</taxon>
        <taxon>Cestoda</taxon>
        <taxon>Eucestoda</taxon>
        <taxon>Cyclophyllidea</taxon>
        <taxon>Hymenolepididae</taxon>
        <taxon>Rodentolepis</taxon>
    </lineage>
</organism>
<evidence type="ECO:0000313" key="5">
    <source>
        <dbReference type="WBParaSite" id="HNAJ_0000928601-mRNA-1"/>
    </source>
</evidence>
<reference evidence="5" key="1">
    <citation type="submission" date="2017-02" db="UniProtKB">
        <authorList>
            <consortium name="WormBaseParasite"/>
        </authorList>
    </citation>
    <scope>IDENTIFICATION</scope>
</reference>
<dbReference type="GO" id="GO:0006364">
    <property type="term" value="P:rRNA processing"/>
    <property type="evidence" value="ECO:0007669"/>
    <property type="project" value="InterPro"/>
</dbReference>
<evidence type="ECO:0000313" key="3">
    <source>
        <dbReference type="EMBL" id="VDO05683.1"/>
    </source>
</evidence>
<feature type="compositionally biased region" description="Basic residues" evidence="1">
    <location>
        <begin position="544"/>
        <end position="560"/>
    </location>
</feature>
<dbReference type="PROSITE" id="PS50833">
    <property type="entry name" value="BRIX"/>
    <property type="match status" value="1"/>
</dbReference>
<dbReference type="STRING" id="102285.A0A0R3TPA4"/>
<dbReference type="PANTHER" id="PTHR12661">
    <property type="entry name" value="PETER PAN-RELATED"/>
    <property type="match status" value="1"/>
</dbReference>
<dbReference type="GO" id="GO:0019843">
    <property type="term" value="F:rRNA binding"/>
    <property type="evidence" value="ECO:0007669"/>
    <property type="project" value="InterPro"/>
</dbReference>
<feature type="region of interest" description="Disordered" evidence="1">
    <location>
        <begin position="458"/>
        <end position="581"/>
    </location>
</feature>
<reference evidence="3 4" key="2">
    <citation type="submission" date="2018-11" db="EMBL/GenBank/DDBJ databases">
        <authorList>
            <consortium name="Pathogen Informatics"/>
        </authorList>
    </citation>
    <scope>NUCLEOTIDE SEQUENCE [LARGE SCALE GENOMIC DNA]</scope>
</reference>
<dbReference type="Pfam" id="PF04427">
    <property type="entry name" value="Brix"/>
    <property type="match status" value="1"/>
</dbReference>
<feature type="compositionally biased region" description="Basic and acidic residues" evidence="1">
    <location>
        <begin position="504"/>
        <end position="522"/>
    </location>
</feature>
<dbReference type="EMBL" id="UZAE01012557">
    <property type="protein sequence ID" value="VDO05683.1"/>
    <property type="molecule type" value="Genomic_DNA"/>
</dbReference>
<dbReference type="OrthoDB" id="10261452at2759"/>
<dbReference type="GO" id="GO:0000027">
    <property type="term" value="P:ribosomal large subunit assembly"/>
    <property type="evidence" value="ECO:0007669"/>
    <property type="project" value="TreeGrafter"/>
</dbReference>
<gene>
    <name evidence="3" type="ORF">HNAJ_LOCUS9281</name>
</gene>
<feature type="compositionally biased region" description="Basic and acidic residues" evidence="1">
    <location>
        <begin position="463"/>
        <end position="489"/>
    </location>
</feature>
<feature type="compositionally biased region" description="Basic and acidic residues" evidence="1">
    <location>
        <begin position="568"/>
        <end position="581"/>
    </location>
</feature>
<proteinExistence type="predicted"/>
<feature type="region of interest" description="Disordered" evidence="1">
    <location>
        <begin position="120"/>
        <end position="172"/>
    </location>
</feature>
<feature type="region of interest" description="Disordered" evidence="1">
    <location>
        <begin position="379"/>
        <end position="407"/>
    </location>
</feature>
<keyword evidence="4" id="KW-1185">Reference proteome</keyword>
<feature type="compositionally biased region" description="Basic and acidic residues" evidence="1">
    <location>
        <begin position="392"/>
        <end position="401"/>
    </location>
</feature>
<feature type="compositionally biased region" description="Acidic residues" evidence="1">
    <location>
        <begin position="143"/>
        <end position="158"/>
    </location>
</feature>
<evidence type="ECO:0000313" key="4">
    <source>
        <dbReference type="Proteomes" id="UP000278807"/>
    </source>
</evidence>
<dbReference type="Proteomes" id="UP000278807">
    <property type="component" value="Unassembled WGS sequence"/>
</dbReference>
<dbReference type="SMART" id="SM00879">
    <property type="entry name" value="Brix"/>
    <property type="match status" value="1"/>
</dbReference>
<feature type="compositionally biased region" description="Basic and acidic residues" evidence="1">
    <location>
        <begin position="132"/>
        <end position="142"/>
    </location>
</feature>
<accession>A0A0R3TPA4</accession>
<name>A0A0R3TPA4_RODNA</name>
<dbReference type="GO" id="GO:0030687">
    <property type="term" value="C:preribosome, large subunit precursor"/>
    <property type="evidence" value="ECO:0007669"/>
    <property type="project" value="TreeGrafter"/>
</dbReference>
<evidence type="ECO:0000256" key="1">
    <source>
        <dbReference type="SAM" id="MobiDB-lite"/>
    </source>
</evidence>
<sequence length="581" mass="65232">MGASKNKGFKGRRRHGKKRRHRQPKSTLASHAAQERKLARAPHSFVFSRPGCGRLVKSLTLDIRQVFEPFTASQLRVSKRNVMKDFLTIAGPLHVSHILYFTHPKPEKLAAKRRRYLRNLEERKKQKLGADGSDRNEGKEEKDNEDSGEEESQDEDGQTENSGRQGGGVYMHLIRTPSGPSITFRVSEYSLTRDIFTLVRKVFDIRQYSTPPLLAMTGFGAGPGQIPPPHLRLLVDMFQNMLPSLNIQKLKVSSVRRVLLLSREVDTSSEDGEGKELIYLRHYNIRLENRSISRALRRLGMGGVAMKKQRTAAGLGPQGIGKATGVPSLGKFASMDDYLAKASLLTDSAASELEDMAEVPLPGQPMDIEDVGQQIEGAGEEEGLKKSSQLPKSKDIKEAKAQAKATHGFSHLSGCRKACVRLTEIGPRLTFQLYKIEEGVNSGTVLYHSLQKRTPQEVAQQEAEFKAKEALRAQRRAEHERRRKEKEAARSGGEAVGKTKKSVKFADEKEKEEKKKINKLSDAEEGEEEVEGVEGEKSESTVPKPKKKKRKVKKISKKHPAYNYLTEKALEKRLEQKSRRR</sequence>
<feature type="region of interest" description="Disordered" evidence="1">
    <location>
        <begin position="1"/>
        <end position="35"/>
    </location>
</feature>
<dbReference type="AlphaFoldDB" id="A0A0R3TPA4"/>
<protein>
    <submittedName>
        <fullName evidence="5">Brix domain-containing protein</fullName>
    </submittedName>
</protein>
<feature type="compositionally biased region" description="Acidic residues" evidence="1">
    <location>
        <begin position="523"/>
        <end position="533"/>
    </location>
</feature>
<feature type="compositionally biased region" description="Basic residues" evidence="1">
    <location>
        <begin position="7"/>
        <end position="24"/>
    </location>
</feature>
<dbReference type="InterPro" id="IPR007109">
    <property type="entry name" value="Brix"/>
</dbReference>
<dbReference type="PANTHER" id="PTHR12661:SF5">
    <property type="entry name" value="SUPPRESSOR OF SWI4 1 HOMOLOG"/>
    <property type="match status" value="1"/>
</dbReference>
<dbReference type="InterPro" id="IPR045112">
    <property type="entry name" value="PPAN-like"/>
</dbReference>
<dbReference type="WBParaSite" id="HNAJ_0000928601-mRNA-1">
    <property type="protein sequence ID" value="HNAJ_0000928601-mRNA-1"/>
    <property type="gene ID" value="HNAJ_0000928601"/>
</dbReference>
<evidence type="ECO:0000259" key="2">
    <source>
        <dbReference type="PROSITE" id="PS50833"/>
    </source>
</evidence>